<sequence>MIKSKPQAHASDEAKCSFNAKKLTKLIRAESLNPLLIVSSFCVHIFKWTTQVRVARVKCSLTKPTGVTFFCNRGKALARSPRAFIVRRALRTAGQLIVIHPAGSCVESVEDLEVARFRACLYEVKKQKR</sequence>
<gene>
    <name evidence="1" type="ORF">HZH66_005036</name>
</gene>
<protein>
    <submittedName>
        <fullName evidence="1">Uncharacterized protein</fullName>
    </submittedName>
</protein>
<reference evidence="1" key="1">
    <citation type="journal article" date="2020" name="G3 (Bethesda)">
        <title>High-Quality Assemblies for Three Invasive Social Wasps from the &lt;i&gt;Vespula&lt;/i&gt; Genus.</title>
        <authorList>
            <person name="Harrop T.W.R."/>
            <person name="Guhlin J."/>
            <person name="McLaughlin G.M."/>
            <person name="Permina E."/>
            <person name="Stockwell P."/>
            <person name="Gilligan J."/>
            <person name="Le Lec M.F."/>
            <person name="Gruber M.A.M."/>
            <person name="Quinn O."/>
            <person name="Lovegrove M."/>
            <person name="Duncan E.J."/>
            <person name="Remnant E.J."/>
            <person name="Van Eeckhoven J."/>
            <person name="Graham B."/>
            <person name="Knapp R.A."/>
            <person name="Langford K.W."/>
            <person name="Kronenberg Z."/>
            <person name="Press M.O."/>
            <person name="Eacker S.M."/>
            <person name="Wilson-Rankin E.E."/>
            <person name="Purcell J."/>
            <person name="Lester P.J."/>
            <person name="Dearden P.K."/>
        </authorList>
    </citation>
    <scope>NUCLEOTIDE SEQUENCE</scope>
    <source>
        <strain evidence="1">Marl-1</strain>
    </source>
</reference>
<dbReference type="AlphaFoldDB" id="A0A834NC72"/>
<accession>A0A834NC72</accession>
<dbReference type="Proteomes" id="UP000614350">
    <property type="component" value="Unassembled WGS sequence"/>
</dbReference>
<keyword evidence="2" id="KW-1185">Reference proteome</keyword>
<dbReference type="EMBL" id="JACSEA010000004">
    <property type="protein sequence ID" value="KAF7402769.1"/>
    <property type="molecule type" value="Genomic_DNA"/>
</dbReference>
<name>A0A834NC72_VESVU</name>
<evidence type="ECO:0000313" key="1">
    <source>
        <dbReference type="EMBL" id="KAF7402769.1"/>
    </source>
</evidence>
<proteinExistence type="predicted"/>
<evidence type="ECO:0000313" key="2">
    <source>
        <dbReference type="Proteomes" id="UP000614350"/>
    </source>
</evidence>
<organism evidence="1 2">
    <name type="scientific">Vespula vulgaris</name>
    <name type="common">Yellow jacket</name>
    <name type="synonym">Wasp</name>
    <dbReference type="NCBI Taxonomy" id="7454"/>
    <lineage>
        <taxon>Eukaryota</taxon>
        <taxon>Metazoa</taxon>
        <taxon>Ecdysozoa</taxon>
        <taxon>Arthropoda</taxon>
        <taxon>Hexapoda</taxon>
        <taxon>Insecta</taxon>
        <taxon>Pterygota</taxon>
        <taxon>Neoptera</taxon>
        <taxon>Endopterygota</taxon>
        <taxon>Hymenoptera</taxon>
        <taxon>Apocrita</taxon>
        <taxon>Aculeata</taxon>
        <taxon>Vespoidea</taxon>
        <taxon>Vespidae</taxon>
        <taxon>Vespinae</taxon>
        <taxon>Vespula</taxon>
    </lineage>
</organism>
<comment type="caution">
    <text evidence="1">The sequence shown here is derived from an EMBL/GenBank/DDBJ whole genome shotgun (WGS) entry which is preliminary data.</text>
</comment>